<proteinExistence type="predicted"/>
<protein>
    <submittedName>
        <fullName evidence="1">Uncharacterized protein</fullName>
    </submittedName>
</protein>
<dbReference type="Proteomes" id="UP000271125">
    <property type="component" value="Unassembled WGS sequence"/>
</dbReference>
<name>A0A660SGR4_UNCT6</name>
<accession>A0A660SGR4</accession>
<evidence type="ECO:0000313" key="2">
    <source>
        <dbReference type="Proteomes" id="UP000271125"/>
    </source>
</evidence>
<sequence length="375" mass="43267">MSQISFREFYLENILTFLWRQWSALGVAGGARAAENWVIDPEALLIFSLQITRYEPRLFDEILDWLVINGKWIDIHRLRGILRRKDENTQRLISAIAYYLSKEAKSYQRKWSVLGTLRKLDSDVQSEMLFQTKQGKPYPKSAVDSKESRVKGVESRESRGSAIFRDYGFLRKSFSLRKMSKPVSVIARTNIRFLLRALFGIGSRSECILYLLTNEAGHPAEVANAIGISVRGAQDTLIELANSGMVFTRVKGKRLMEYWLPQERWWEFLFGMSFEEIKTPVWLDWISLFTALMNVWQVLNEVKEIESDYMRSSKLRKSMETISFEFKNSQLVLPPIPGKDVSPARYEEEFQNFIKRVIGVGSRGSLGSLGNQGSQ</sequence>
<dbReference type="AlphaFoldDB" id="A0A660SGR4"/>
<evidence type="ECO:0000313" key="1">
    <source>
        <dbReference type="EMBL" id="RKX69772.1"/>
    </source>
</evidence>
<comment type="caution">
    <text evidence="1">The sequence shown here is derived from an EMBL/GenBank/DDBJ whole genome shotgun (WGS) entry which is preliminary data.</text>
</comment>
<dbReference type="EMBL" id="QNBD01000171">
    <property type="protein sequence ID" value="RKX69772.1"/>
    <property type="molecule type" value="Genomic_DNA"/>
</dbReference>
<reference evidence="1 2" key="1">
    <citation type="submission" date="2018-06" db="EMBL/GenBank/DDBJ databases">
        <title>Extensive metabolic versatility and redundancy in microbially diverse, dynamic hydrothermal sediments.</title>
        <authorList>
            <person name="Dombrowski N."/>
            <person name="Teske A."/>
            <person name="Baker B.J."/>
        </authorList>
    </citation>
    <scope>NUCLEOTIDE SEQUENCE [LARGE SCALE GENOMIC DNA]</scope>
    <source>
        <strain evidence="1">B10_G13</strain>
    </source>
</reference>
<gene>
    <name evidence="1" type="ORF">DRP43_04055</name>
</gene>
<organism evidence="1 2">
    <name type="scientific">candidate division TA06 bacterium</name>
    <dbReference type="NCBI Taxonomy" id="2250710"/>
    <lineage>
        <taxon>Bacteria</taxon>
        <taxon>Bacteria division TA06</taxon>
    </lineage>
</organism>